<sequence>MSYRWFVTSLLAIATSASVALAQPDGPIVSSNGQRLADLMEGAQSRHIKLWFAGRARNWDLAAYETGQIKARLEEAAALYPRLPIGDLSTMVGPLDTMAQAVQAKDGARFASAFDEMTRACNACHQVNNRGFIAIKRPTAPAFSNQVFEPGKK</sequence>
<evidence type="ECO:0008006" key="3">
    <source>
        <dbReference type="Google" id="ProtNLM"/>
    </source>
</evidence>
<dbReference type="AlphaFoldDB" id="Q07SQ9"/>
<dbReference type="EMBL" id="CP000463">
    <property type="protein sequence ID" value="ABJ05025.1"/>
    <property type="molecule type" value="Genomic_DNA"/>
</dbReference>
<gene>
    <name evidence="2" type="ordered locus">RPE_1071</name>
</gene>
<reference evidence="2" key="1">
    <citation type="submission" date="2006-09" db="EMBL/GenBank/DDBJ databases">
        <title>Complete sequence of Rhodopseudomonas palustris BisA53.</title>
        <authorList>
            <consortium name="US DOE Joint Genome Institute"/>
            <person name="Copeland A."/>
            <person name="Lucas S."/>
            <person name="Lapidus A."/>
            <person name="Barry K."/>
            <person name="Detter J.C."/>
            <person name="Glavina del Rio T."/>
            <person name="Hammon N."/>
            <person name="Israni S."/>
            <person name="Dalin E."/>
            <person name="Tice H."/>
            <person name="Pitluck S."/>
            <person name="Chain P."/>
            <person name="Malfatti S."/>
            <person name="Shin M."/>
            <person name="Vergez L."/>
            <person name="Schmutz J."/>
            <person name="Larimer F."/>
            <person name="Land M."/>
            <person name="Hauser L."/>
            <person name="Pelletier D.A."/>
            <person name="Kyrpides N."/>
            <person name="Kim E."/>
            <person name="Harwood C.S."/>
            <person name="Oda Y."/>
            <person name="Richardson P."/>
        </authorList>
    </citation>
    <scope>NUCLEOTIDE SEQUENCE [LARGE SCALE GENOMIC DNA]</scope>
    <source>
        <strain evidence="2">BisA53</strain>
    </source>
</reference>
<dbReference type="STRING" id="316055.RPE_1071"/>
<dbReference type="HOGENOM" id="CLU_137340_0_0_5"/>
<feature type="signal peptide" evidence="1">
    <location>
        <begin position="1"/>
        <end position="22"/>
    </location>
</feature>
<dbReference type="InterPro" id="IPR010980">
    <property type="entry name" value="Cyt_c/b562"/>
</dbReference>
<dbReference type="GO" id="GO:0022900">
    <property type="term" value="P:electron transport chain"/>
    <property type="evidence" value="ECO:0007669"/>
    <property type="project" value="InterPro"/>
</dbReference>
<keyword evidence="1" id="KW-0732">Signal</keyword>
<protein>
    <recommendedName>
        <fullName evidence="3">Cytochrome c domain-containing protein</fullName>
    </recommendedName>
</protein>
<dbReference type="eggNOG" id="ENOG5032SIM">
    <property type="taxonomic scope" value="Bacteria"/>
</dbReference>
<dbReference type="SUPFAM" id="SSF47175">
    <property type="entry name" value="Cytochromes"/>
    <property type="match status" value="1"/>
</dbReference>
<dbReference type="OrthoDB" id="6402114at2"/>
<evidence type="ECO:0000256" key="1">
    <source>
        <dbReference type="SAM" id="SignalP"/>
    </source>
</evidence>
<proteinExistence type="predicted"/>
<dbReference type="GO" id="GO:0020037">
    <property type="term" value="F:heme binding"/>
    <property type="evidence" value="ECO:0007669"/>
    <property type="project" value="InterPro"/>
</dbReference>
<organism evidence="2">
    <name type="scientific">Rhodopseudomonas palustris (strain BisA53)</name>
    <dbReference type="NCBI Taxonomy" id="316055"/>
    <lineage>
        <taxon>Bacteria</taxon>
        <taxon>Pseudomonadati</taxon>
        <taxon>Pseudomonadota</taxon>
        <taxon>Alphaproteobacteria</taxon>
        <taxon>Hyphomicrobiales</taxon>
        <taxon>Nitrobacteraceae</taxon>
        <taxon>Rhodopseudomonas</taxon>
    </lineage>
</organism>
<dbReference type="GO" id="GO:0009055">
    <property type="term" value="F:electron transfer activity"/>
    <property type="evidence" value="ECO:0007669"/>
    <property type="project" value="InterPro"/>
</dbReference>
<name>Q07SQ9_RHOP5</name>
<feature type="chain" id="PRO_5004166000" description="Cytochrome c domain-containing protein" evidence="1">
    <location>
        <begin position="23"/>
        <end position="153"/>
    </location>
</feature>
<dbReference type="GO" id="GO:0005506">
    <property type="term" value="F:iron ion binding"/>
    <property type="evidence" value="ECO:0007669"/>
    <property type="project" value="InterPro"/>
</dbReference>
<accession>Q07SQ9</accession>
<evidence type="ECO:0000313" key="2">
    <source>
        <dbReference type="EMBL" id="ABJ05025.1"/>
    </source>
</evidence>
<dbReference type="KEGG" id="rpe:RPE_1071"/>